<dbReference type="NCBIfam" id="TIGR01695">
    <property type="entry name" value="murJ_mviN"/>
    <property type="match status" value="1"/>
</dbReference>
<evidence type="ECO:0000313" key="13">
    <source>
        <dbReference type="Proteomes" id="UP000573963"/>
    </source>
</evidence>
<dbReference type="GO" id="GO:0005886">
    <property type="term" value="C:plasma membrane"/>
    <property type="evidence" value="ECO:0007669"/>
    <property type="project" value="UniProtKB-SubCell"/>
</dbReference>
<reference evidence="11 12" key="1">
    <citation type="submission" date="2018-09" db="EMBL/GenBank/DDBJ databases">
        <title>A clostridial neurotoxin that targets Anopheles mosquitoes.</title>
        <authorList>
            <person name="Contreras E."/>
            <person name="Masuyer G."/>
            <person name="Qureshi N."/>
            <person name="Chawla S."/>
            <person name="Lim H.L."/>
            <person name="Chen J."/>
            <person name="Stenmark P."/>
            <person name="Gill S."/>
        </authorList>
    </citation>
    <scope>NUCLEOTIDE SEQUENCE [LARGE SCALE GENOMIC DNA]</scope>
    <source>
        <strain evidence="11 12">Cbm</strain>
    </source>
</reference>
<keyword evidence="7 8" id="KW-0472">Membrane</keyword>
<comment type="function">
    <text evidence="8 9">Involved in peptidoglycan biosynthesis. Transports lipid-linked peptidoglycan precursors from the inner to the outer leaflet of the cytoplasmic membrane.</text>
</comment>
<dbReference type="PRINTS" id="PR01806">
    <property type="entry name" value="VIRFACTRMVIN"/>
</dbReference>
<name>A0A5P3XBY6_PARBF</name>
<keyword evidence="8 9" id="KW-0813">Transport</keyword>
<evidence type="ECO:0000256" key="1">
    <source>
        <dbReference type="ARBA" id="ARBA00004651"/>
    </source>
</evidence>
<comment type="subcellular location">
    <subcellularLocation>
        <location evidence="1 8">Cell membrane</location>
        <topology evidence="1 8">Multi-pass membrane protein</topology>
    </subcellularLocation>
</comment>
<feature type="transmembrane region" description="Helical" evidence="8">
    <location>
        <begin position="87"/>
        <end position="105"/>
    </location>
</feature>
<dbReference type="EMBL" id="JABAFD010000004">
    <property type="protein sequence ID" value="NME09439.1"/>
    <property type="molecule type" value="Genomic_DNA"/>
</dbReference>
<feature type="transmembrane region" description="Helical" evidence="8">
    <location>
        <begin position="344"/>
        <end position="365"/>
    </location>
</feature>
<evidence type="ECO:0000256" key="6">
    <source>
        <dbReference type="ARBA" id="ARBA00022989"/>
    </source>
</evidence>
<dbReference type="EMBL" id="CP032452">
    <property type="protein sequence ID" value="QEZ68429.1"/>
    <property type="molecule type" value="Genomic_DNA"/>
</dbReference>
<dbReference type="InterPro" id="IPR051050">
    <property type="entry name" value="Lipid_II_flippase_MurJ/MviN"/>
</dbReference>
<dbReference type="Proteomes" id="UP000326961">
    <property type="component" value="Chromosome"/>
</dbReference>
<feature type="transmembrane region" description="Helical" evidence="8">
    <location>
        <begin position="269"/>
        <end position="289"/>
    </location>
</feature>
<organism evidence="11 12">
    <name type="scientific">Paraclostridium bifermentans</name>
    <name type="common">Clostridium bifermentans</name>
    <dbReference type="NCBI Taxonomy" id="1490"/>
    <lineage>
        <taxon>Bacteria</taxon>
        <taxon>Bacillati</taxon>
        <taxon>Bacillota</taxon>
        <taxon>Clostridia</taxon>
        <taxon>Peptostreptococcales</taxon>
        <taxon>Peptostreptococcaceae</taxon>
        <taxon>Paraclostridium</taxon>
    </lineage>
</organism>
<feature type="transmembrane region" description="Helical" evidence="8">
    <location>
        <begin position="46"/>
        <end position="67"/>
    </location>
</feature>
<gene>
    <name evidence="8 11" type="primary">murJ</name>
    <name evidence="11" type="ORF">D4A35_05550</name>
    <name evidence="10" type="ORF">HF875_07895</name>
</gene>
<evidence type="ECO:0000256" key="4">
    <source>
        <dbReference type="ARBA" id="ARBA00022960"/>
    </source>
</evidence>
<evidence type="ECO:0000256" key="2">
    <source>
        <dbReference type="ARBA" id="ARBA00022475"/>
    </source>
</evidence>
<accession>A0A5P3XBY6</accession>
<keyword evidence="5 8" id="KW-0573">Peptidoglycan synthesis</keyword>
<dbReference type="PIRSF" id="PIRSF002869">
    <property type="entry name" value="MviN"/>
    <property type="match status" value="1"/>
</dbReference>
<comment type="similarity">
    <text evidence="8 9">Belongs to the MurJ/MviN family.</text>
</comment>
<comment type="pathway">
    <text evidence="8">Cell wall biogenesis; peptidoglycan biosynthesis.</text>
</comment>
<dbReference type="Pfam" id="PF03023">
    <property type="entry name" value="MurJ"/>
    <property type="match status" value="1"/>
</dbReference>
<feature type="transmembrane region" description="Helical" evidence="8">
    <location>
        <begin position="402"/>
        <end position="426"/>
    </location>
</feature>
<feature type="transmembrane region" description="Helical" evidence="8">
    <location>
        <begin position="301"/>
        <end position="324"/>
    </location>
</feature>
<feature type="transmembrane region" description="Helical" evidence="8">
    <location>
        <begin position="224"/>
        <end position="244"/>
    </location>
</feature>
<evidence type="ECO:0000256" key="5">
    <source>
        <dbReference type="ARBA" id="ARBA00022984"/>
    </source>
</evidence>
<dbReference type="PANTHER" id="PTHR47019:SF1">
    <property type="entry name" value="LIPID II FLIPPASE MURJ"/>
    <property type="match status" value="1"/>
</dbReference>
<proteinExistence type="inferred from homology"/>
<feature type="transmembrane region" description="Helical" evidence="8">
    <location>
        <begin position="183"/>
        <end position="203"/>
    </location>
</feature>
<feature type="transmembrane region" description="Helical" evidence="8">
    <location>
        <begin position="155"/>
        <end position="177"/>
    </location>
</feature>
<dbReference type="GO" id="GO:0015648">
    <property type="term" value="F:lipid-linked peptidoglycan transporter activity"/>
    <property type="evidence" value="ECO:0007669"/>
    <property type="project" value="UniProtKB-UniRule"/>
</dbReference>
<keyword evidence="8 9" id="KW-0961">Cell wall biogenesis/degradation</keyword>
<evidence type="ECO:0000256" key="8">
    <source>
        <dbReference type="HAMAP-Rule" id="MF_02078"/>
    </source>
</evidence>
<evidence type="ECO:0000256" key="3">
    <source>
        <dbReference type="ARBA" id="ARBA00022692"/>
    </source>
</evidence>
<dbReference type="CDD" id="cd13123">
    <property type="entry name" value="MATE_MurJ_like"/>
    <property type="match status" value="1"/>
</dbReference>
<dbReference type="InterPro" id="IPR004268">
    <property type="entry name" value="MurJ"/>
</dbReference>
<dbReference type="GO" id="GO:0008360">
    <property type="term" value="P:regulation of cell shape"/>
    <property type="evidence" value="ECO:0007669"/>
    <property type="project" value="UniProtKB-UniRule"/>
</dbReference>
<feature type="transmembrane region" description="Helical" evidence="8">
    <location>
        <begin position="438"/>
        <end position="455"/>
    </location>
</feature>
<evidence type="ECO:0000313" key="10">
    <source>
        <dbReference type="EMBL" id="NME09439.1"/>
    </source>
</evidence>
<dbReference type="GO" id="GO:0034204">
    <property type="term" value="P:lipid translocation"/>
    <property type="evidence" value="ECO:0007669"/>
    <property type="project" value="TreeGrafter"/>
</dbReference>
<evidence type="ECO:0000256" key="7">
    <source>
        <dbReference type="ARBA" id="ARBA00023136"/>
    </source>
</evidence>
<evidence type="ECO:0000313" key="12">
    <source>
        <dbReference type="Proteomes" id="UP000326961"/>
    </source>
</evidence>
<dbReference type="Proteomes" id="UP000573963">
    <property type="component" value="Unassembled WGS sequence"/>
</dbReference>
<dbReference type="GO" id="GO:0009252">
    <property type="term" value="P:peptidoglycan biosynthetic process"/>
    <property type="evidence" value="ECO:0007669"/>
    <property type="project" value="UniProtKB-UniRule"/>
</dbReference>
<protein>
    <recommendedName>
        <fullName evidence="8">Probable lipid II flippase MurJ</fullName>
    </recommendedName>
</protein>
<keyword evidence="6 8" id="KW-1133">Transmembrane helix</keyword>
<sequence>MSKVAKAAVGLMAATLIAKILGFGRELALASAYGASGTSDAFLVAMNIPAVIFSAIGTSLGTAFIPLYCDLEAKQGKKASLRFSNNVLNIVVLLCLITSLVGVVFTEPIVKLFAVGFKGETLTQAIYFTRVLILGMAFLGMSYIMMAFLQVKENFVIPGLMSVPYNMLIIISIFLSVTINPNLLPWGTLIGLSLQFIFQYPFARKKGFKYRPYINLKDEYLKRMLWLIGPVLIGVAVTQVNSIVDRTIASTLVEGSISALNYATKLNQFVMGMFIVSISSVIYPMLSKLSTENNKKKFKESIVTAINVVTLIIIPISVGAIILAEPIVKLLFQRGEFDARATQMTAIALIFYSIGMLGFGLRDILGKIFYSLQDTKTPMINGIIAMVLNIVLNLAFVKYTNMGLGGLAFATSISSLVTIALLSVSLRRKIGAFGGKKIISVLIKSIIAALLMALVTKFTYNAIDAFLSAGFIQDAIKLAISVGLGAIVYAVSIIVLRVDEVKLIFKMINKKVKRK</sequence>
<dbReference type="HAMAP" id="MF_02078">
    <property type="entry name" value="MurJ_MviN"/>
    <property type="match status" value="1"/>
</dbReference>
<feature type="transmembrane region" description="Helical" evidence="8">
    <location>
        <begin position="125"/>
        <end position="148"/>
    </location>
</feature>
<dbReference type="AlphaFoldDB" id="A0A5P3XBY6"/>
<dbReference type="UniPathway" id="UPA00219"/>
<evidence type="ECO:0000256" key="9">
    <source>
        <dbReference type="PIRNR" id="PIRNR002869"/>
    </source>
</evidence>
<keyword evidence="3 8" id="KW-0812">Transmembrane</keyword>
<dbReference type="GO" id="GO:0071555">
    <property type="term" value="P:cell wall organization"/>
    <property type="evidence" value="ECO:0007669"/>
    <property type="project" value="UniProtKB-UniRule"/>
</dbReference>
<dbReference type="PANTHER" id="PTHR47019">
    <property type="entry name" value="LIPID II FLIPPASE MURJ"/>
    <property type="match status" value="1"/>
</dbReference>
<feature type="transmembrane region" description="Helical" evidence="8">
    <location>
        <begin position="475"/>
        <end position="498"/>
    </location>
</feature>
<dbReference type="RefSeq" id="WP_035114198.1">
    <property type="nucleotide sequence ID" value="NZ_CABIWO010000001.1"/>
</dbReference>
<reference evidence="10 13" key="2">
    <citation type="submission" date="2020-04" db="EMBL/GenBank/DDBJ databases">
        <authorList>
            <person name="Hitch T.C.A."/>
            <person name="Wylensek D."/>
            <person name="Clavel T."/>
        </authorList>
    </citation>
    <scope>NUCLEOTIDE SEQUENCE [LARGE SCALE GENOMIC DNA]</scope>
    <source>
        <strain evidence="10 13">Med78_4-601-WT-2</strain>
    </source>
</reference>
<keyword evidence="4 8" id="KW-0133">Cell shape</keyword>
<feature type="transmembrane region" description="Helical" evidence="8">
    <location>
        <begin position="377"/>
        <end position="396"/>
    </location>
</feature>
<evidence type="ECO:0000313" key="11">
    <source>
        <dbReference type="EMBL" id="QEZ68429.1"/>
    </source>
</evidence>
<keyword evidence="2 8" id="KW-1003">Cell membrane</keyword>